<reference evidence="1" key="1">
    <citation type="submission" date="2014-05" db="EMBL/GenBank/DDBJ databases">
        <title>The transcriptome of the halophilic microalga Tetraselmis sp. GSL018 isolated from the Great Salt Lake, Utah.</title>
        <authorList>
            <person name="Jinkerson R.E."/>
            <person name="D'Adamo S."/>
            <person name="Posewitz M.C."/>
        </authorList>
    </citation>
    <scope>NUCLEOTIDE SEQUENCE</scope>
    <source>
        <strain evidence="1">GSL018</strain>
    </source>
</reference>
<dbReference type="EMBL" id="GBEZ01023764">
    <property type="protein sequence ID" value="JAC63150.1"/>
    <property type="molecule type" value="Transcribed_RNA"/>
</dbReference>
<accession>A0A061QXJ2</accession>
<sequence length="131" mass="14396">TQIPASLAEMPENDDRLGYISEPDDFEPEAANSDLETLQQWIVALEKSLGQTHPQVGKAWLFLCRSAQCHGTKAAAGLAEKALSRAHEVCLKASSLPKCAKDSFDYISEKLRSLTTSSVENSRERLAPCFE</sequence>
<feature type="non-terminal residue" evidence="1">
    <location>
        <position position="1"/>
    </location>
</feature>
<protein>
    <submittedName>
        <fullName evidence="1">Uncharacterized protein</fullName>
    </submittedName>
</protein>
<organism evidence="1">
    <name type="scientific">Tetraselmis sp. GSL018</name>
    <dbReference type="NCBI Taxonomy" id="582737"/>
    <lineage>
        <taxon>Eukaryota</taxon>
        <taxon>Viridiplantae</taxon>
        <taxon>Chlorophyta</taxon>
        <taxon>core chlorophytes</taxon>
        <taxon>Chlorodendrophyceae</taxon>
        <taxon>Chlorodendrales</taxon>
        <taxon>Chlorodendraceae</taxon>
        <taxon>Tetraselmis</taxon>
    </lineage>
</organism>
<gene>
    <name evidence="1" type="ORF">TSPGSL018_21354</name>
</gene>
<proteinExistence type="predicted"/>
<dbReference type="AlphaFoldDB" id="A0A061QXJ2"/>
<name>A0A061QXJ2_9CHLO</name>
<evidence type="ECO:0000313" key="1">
    <source>
        <dbReference type="EMBL" id="JAC63150.1"/>
    </source>
</evidence>